<dbReference type="AlphaFoldDB" id="A0A8X6LA98"/>
<sequence>MYVLPMLLGQTYDLGKEKPGLQIFPVDVEKNATVVQHYFTDSQYRMVENSADVKDFLSISGKLSLKIKAGLIDVSGEGSYLKDSSTKTNGIEILVKVHFETVWFN</sequence>
<gene>
    <name evidence="1" type="primary">X975_22816</name>
    <name evidence="1" type="ORF">TNCT_6811</name>
</gene>
<evidence type="ECO:0000313" key="2">
    <source>
        <dbReference type="Proteomes" id="UP000887116"/>
    </source>
</evidence>
<dbReference type="Proteomes" id="UP000887116">
    <property type="component" value="Unassembled WGS sequence"/>
</dbReference>
<dbReference type="OrthoDB" id="6413754at2759"/>
<comment type="caution">
    <text evidence="1">The sequence shown here is derived from an EMBL/GenBank/DDBJ whole genome shotgun (WGS) entry which is preliminary data.</text>
</comment>
<name>A0A8X6LA98_TRICU</name>
<dbReference type="EMBL" id="BMAO01025543">
    <property type="protein sequence ID" value="GFR03431.1"/>
    <property type="molecule type" value="Genomic_DNA"/>
</dbReference>
<proteinExistence type="predicted"/>
<evidence type="ECO:0000313" key="1">
    <source>
        <dbReference type="EMBL" id="GFR03431.1"/>
    </source>
</evidence>
<reference evidence="1" key="1">
    <citation type="submission" date="2020-07" db="EMBL/GenBank/DDBJ databases">
        <title>Multicomponent nature underlies the extraordinary mechanical properties of spider dragline silk.</title>
        <authorList>
            <person name="Kono N."/>
            <person name="Nakamura H."/>
            <person name="Mori M."/>
            <person name="Yoshida Y."/>
            <person name="Ohtoshi R."/>
            <person name="Malay A.D."/>
            <person name="Moran D.A.P."/>
            <person name="Tomita M."/>
            <person name="Numata K."/>
            <person name="Arakawa K."/>
        </authorList>
    </citation>
    <scope>NUCLEOTIDE SEQUENCE</scope>
</reference>
<organism evidence="1 2">
    <name type="scientific">Trichonephila clavata</name>
    <name type="common">Joro spider</name>
    <name type="synonym">Nephila clavata</name>
    <dbReference type="NCBI Taxonomy" id="2740835"/>
    <lineage>
        <taxon>Eukaryota</taxon>
        <taxon>Metazoa</taxon>
        <taxon>Ecdysozoa</taxon>
        <taxon>Arthropoda</taxon>
        <taxon>Chelicerata</taxon>
        <taxon>Arachnida</taxon>
        <taxon>Araneae</taxon>
        <taxon>Araneomorphae</taxon>
        <taxon>Entelegynae</taxon>
        <taxon>Araneoidea</taxon>
        <taxon>Nephilidae</taxon>
        <taxon>Trichonephila</taxon>
    </lineage>
</organism>
<accession>A0A8X6LA98</accession>
<protein>
    <submittedName>
        <fullName evidence="1">Stonustoxin subunit alpha</fullName>
    </submittedName>
</protein>
<keyword evidence="2" id="KW-1185">Reference proteome</keyword>